<dbReference type="KEGG" id="pais:PFX98_00150"/>
<protein>
    <submittedName>
        <fullName evidence="2">Uncharacterized protein</fullName>
    </submittedName>
</protein>
<feature type="signal peptide" evidence="1">
    <location>
        <begin position="1"/>
        <end position="26"/>
    </location>
</feature>
<keyword evidence="3" id="KW-1185">Reference proteome</keyword>
<organism evidence="2 3">
    <name type="scientific">Paucibacter sediminis</name>
    <dbReference type="NCBI Taxonomy" id="3019553"/>
    <lineage>
        <taxon>Bacteria</taxon>
        <taxon>Pseudomonadati</taxon>
        <taxon>Pseudomonadota</taxon>
        <taxon>Betaproteobacteria</taxon>
        <taxon>Burkholderiales</taxon>
        <taxon>Sphaerotilaceae</taxon>
        <taxon>Roseateles</taxon>
    </lineage>
</organism>
<evidence type="ECO:0000313" key="2">
    <source>
        <dbReference type="EMBL" id="WIT12048.1"/>
    </source>
</evidence>
<gene>
    <name evidence="2" type="ORF">PFX98_00150</name>
</gene>
<proteinExistence type="predicted"/>
<dbReference type="Proteomes" id="UP001177769">
    <property type="component" value="Chromosome"/>
</dbReference>
<reference evidence="2" key="1">
    <citation type="submission" date="2023-01" db="EMBL/GenBank/DDBJ databases">
        <title>Whole genome sequence of Paucibacter sp. S2-9 isolated from pond sediment.</title>
        <authorList>
            <person name="Jung J.Y."/>
        </authorList>
    </citation>
    <scope>NUCLEOTIDE SEQUENCE</scope>
    <source>
        <strain evidence="2">S2-9</strain>
    </source>
</reference>
<accession>A0AA95NGZ3</accession>
<evidence type="ECO:0000313" key="3">
    <source>
        <dbReference type="Proteomes" id="UP001177769"/>
    </source>
</evidence>
<evidence type="ECO:0000256" key="1">
    <source>
        <dbReference type="SAM" id="SignalP"/>
    </source>
</evidence>
<keyword evidence="1" id="KW-0732">Signal</keyword>
<dbReference type="AlphaFoldDB" id="A0AA95NGZ3"/>
<sequence length="154" mass="16240">MSSMFPAKTAWLVAMLVCGASTAAGAQGSEALPASAPAGLQRVEVSGGQSVSMRHDVHIACPGIAEALEHSLAETVRMLGQEGLVRVEFRLGGDRVRNVTPSGGPRQYASQIRRAVRALHCSNGGREESFAFAIRFEQATEQAAPQRLAVLSLP</sequence>
<feature type="chain" id="PRO_5041663133" evidence="1">
    <location>
        <begin position="27"/>
        <end position="154"/>
    </location>
</feature>
<dbReference type="EMBL" id="CP116346">
    <property type="protein sequence ID" value="WIT12048.1"/>
    <property type="molecule type" value="Genomic_DNA"/>
</dbReference>
<dbReference type="RefSeq" id="WP_285233138.1">
    <property type="nucleotide sequence ID" value="NZ_CP116346.1"/>
</dbReference>
<name>A0AA95NGZ3_9BURK</name>